<dbReference type="AlphaFoldDB" id="A0A0N5AY12"/>
<protein>
    <submittedName>
        <fullName evidence="3">Transmembrane protein</fullName>
    </submittedName>
</protein>
<dbReference type="WBParaSite" id="SMUV_0000984701-mRNA-1">
    <property type="protein sequence ID" value="SMUV_0000984701-mRNA-1"/>
    <property type="gene ID" value="SMUV_0000984701"/>
</dbReference>
<proteinExistence type="predicted"/>
<evidence type="ECO:0000256" key="1">
    <source>
        <dbReference type="SAM" id="Phobius"/>
    </source>
</evidence>
<keyword evidence="2" id="KW-1185">Reference proteome</keyword>
<organism evidence="2 3">
    <name type="scientific">Syphacia muris</name>
    <dbReference type="NCBI Taxonomy" id="451379"/>
    <lineage>
        <taxon>Eukaryota</taxon>
        <taxon>Metazoa</taxon>
        <taxon>Ecdysozoa</taxon>
        <taxon>Nematoda</taxon>
        <taxon>Chromadorea</taxon>
        <taxon>Rhabditida</taxon>
        <taxon>Spirurina</taxon>
        <taxon>Oxyuridomorpha</taxon>
        <taxon>Oxyuroidea</taxon>
        <taxon>Oxyuridae</taxon>
        <taxon>Syphacia</taxon>
    </lineage>
</organism>
<keyword evidence="1" id="KW-0472">Membrane</keyword>
<keyword evidence="1" id="KW-0812">Transmembrane</keyword>
<evidence type="ECO:0000313" key="2">
    <source>
        <dbReference type="Proteomes" id="UP000046393"/>
    </source>
</evidence>
<accession>A0A0N5AY12</accession>
<evidence type="ECO:0000313" key="3">
    <source>
        <dbReference type="WBParaSite" id="SMUV_0000984701-mRNA-1"/>
    </source>
</evidence>
<name>A0A0N5AY12_9BILA</name>
<reference evidence="3" key="1">
    <citation type="submission" date="2017-02" db="UniProtKB">
        <authorList>
            <consortium name="WormBaseParasite"/>
        </authorList>
    </citation>
    <scope>IDENTIFICATION</scope>
</reference>
<dbReference type="Proteomes" id="UP000046393">
    <property type="component" value="Unplaced"/>
</dbReference>
<feature type="transmembrane region" description="Helical" evidence="1">
    <location>
        <begin position="96"/>
        <end position="119"/>
    </location>
</feature>
<keyword evidence="1" id="KW-1133">Transmembrane helix</keyword>
<sequence length="121" mass="13784">MNVTELGWCSLSYGDSVAWKERGLFWRYLIEFGKGKKWMAKKSRDNATSLRTLGCHKPVIPVVTFLTPLARDLLIPKGSIGLVFTFRVRTENQDQICLNLLLNLIIVIAVYIVICYHGNII</sequence>